<feature type="compositionally biased region" description="Low complexity" evidence="5">
    <location>
        <begin position="8"/>
        <end position="20"/>
    </location>
</feature>
<dbReference type="InterPro" id="IPR019163">
    <property type="entry name" value="THO_Thoc5"/>
</dbReference>
<evidence type="ECO:0000313" key="6">
    <source>
        <dbReference type="EMBL" id="GMH59159.1"/>
    </source>
</evidence>
<reference evidence="7" key="1">
    <citation type="journal article" date="2023" name="Commun. Biol.">
        <title>Genome analysis of Parmales, the sister group of diatoms, reveals the evolutionary specialization of diatoms from phago-mixotrophs to photoautotrophs.</title>
        <authorList>
            <person name="Ban H."/>
            <person name="Sato S."/>
            <person name="Yoshikawa S."/>
            <person name="Yamada K."/>
            <person name="Nakamura Y."/>
            <person name="Ichinomiya M."/>
            <person name="Sato N."/>
            <person name="Blanc-Mathieu R."/>
            <person name="Endo H."/>
            <person name="Kuwata A."/>
            <person name="Ogata H."/>
        </authorList>
    </citation>
    <scope>NUCLEOTIDE SEQUENCE [LARGE SCALE GENOMIC DNA]</scope>
    <source>
        <strain evidence="7">NIES 3700</strain>
    </source>
</reference>
<accession>A0A9W6ZQZ1</accession>
<dbReference type="PANTHER" id="PTHR13375:SF3">
    <property type="entry name" value="THO COMPLEX SUBUNIT 5 HOMOLOG"/>
    <property type="match status" value="1"/>
</dbReference>
<evidence type="ECO:0000256" key="1">
    <source>
        <dbReference type="ARBA" id="ARBA00004123"/>
    </source>
</evidence>
<organism evidence="6 7">
    <name type="scientific">Triparma laevis f. longispina</name>
    <dbReference type="NCBI Taxonomy" id="1714387"/>
    <lineage>
        <taxon>Eukaryota</taxon>
        <taxon>Sar</taxon>
        <taxon>Stramenopiles</taxon>
        <taxon>Ochrophyta</taxon>
        <taxon>Bolidophyceae</taxon>
        <taxon>Parmales</taxon>
        <taxon>Triparmaceae</taxon>
        <taxon>Triparma</taxon>
    </lineage>
</organism>
<keyword evidence="4" id="KW-0175">Coiled coil</keyword>
<comment type="caution">
    <text evidence="6">The sequence shown here is derived from an EMBL/GenBank/DDBJ whole genome shotgun (WGS) entry which is preliminary data.</text>
</comment>
<keyword evidence="3" id="KW-0539">Nucleus</keyword>
<evidence type="ECO:0000256" key="3">
    <source>
        <dbReference type="ARBA" id="ARBA00023242"/>
    </source>
</evidence>
<sequence length="565" mass="63448">MVKKAAKTSKSSSASAPGSGDSGYASAFLSVSDSICDTLQNLSDGLEKGKKDVELDVNVELLKLKRLSRYALMDLAQATNSLEGAKKEVDQASLDLQNLLYEKEHLQREIQMAKELQCKELTSLQQAEGEDIVVKMSSTKTSTEHKSNLTSLSGRLESRRELKRTLTLVESEKKRKIQENTKKKEFLASLPHHLQSINEASAPLRKYLKLSTSNLSRDRYDTARTVLCKELYVVFCNLVSAGEDVECVECEKFDGKVKGWFDERGGEEYKAEEVEVLRPHANSVEWKLSGSEVVKFNYLPSLQIITVQSPTPMRNLFPHDTGIDTPNDTNHHTFPDHNNGYGIILPPRSIMSARPFVWAQWVGGMYFCVKKGTRVEPSVRTVVRMVKMRVRAYGVLGKVLGEIGGMGKAGNVNSLPLHPNCDWLTETSATLNKWEEVTEEKEEDEEEEQRVFTCIVKAGGEELNCKIFVGIDYPIRAPQFEFTRGKGKNATNADGNLKELEREINTRYEALADNTLEDGMDFILTHQIRRLCGVWEKIATGKQWGSIGGVRVRKGKDRKKVIAFD</sequence>
<dbReference type="GO" id="GO:0000445">
    <property type="term" value="C:THO complex part of transcription export complex"/>
    <property type="evidence" value="ECO:0007669"/>
    <property type="project" value="TreeGrafter"/>
</dbReference>
<evidence type="ECO:0000256" key="4">
    <source>
        <dbReference type="SAM" id="Coils"/>
    </source>
</evidence>
<keyword evidence="7" id="KW-1185">Reference proteome</keyword>
<comment type="similarity">
    <text evidence="2">Belongs to the THOC5 family.</text>
</comment>
<dbReference type="GO" id="GO:0006406">
    <property type="term" value="P:mRNA export from nucleus"/>
    <property type="evidence" value="ECO:0007669"/>
    <property type="project" value="TreeGrafter"/>
</dbReference>
<dbReference type="PANTHER" id="PTHR13375">
    <property type="entry name" value="FMS INTERACTING PROTEIN"/>
    <property type="match status" value="1"/>
</dbReference>
<dbReference type="Pfam" id="PF09766">
    <property type="entry name" value="FmiP_Thoc5"/>
    <property type="match status" value="2"/>
</dbReference>
<dbReference type="AlphaFoldDB" id="A0A9W6ZQZ1"/>
<dbReference type="GO" id="GO:0003729">
    <property type="term" value="F:mRNA binding"/>
    <property type="evidence" value="ECO:0007669"/>
    <property type="project" value="TreeGrafter"/>
</dbReference>
<evidence type="ECO:0000256" key="5">
    <source>
        <dbReference type="SAM" id="MobiDB-lite"/>
    </source>
</evidence>
<proteinExistence type="inferred from homology"/>
<dbReference type="Proteomes" id="UP001165122">
    <property type="component" value="Unassembled WGS sequence"/>
</dbReference>
<gene>
    <name evidence="6" type="ORF">TrLO_g15023</name>
</gene>
<feature type="coiled-coil region" evidence="4">
    <location>
        <begin position="75"/>
        <end position="116"/>
    </location>
</feature>
<dbReference type="OrthoDB" id="20582at2759"/>
<comment type="subcellular location">
    <subcellularLocation>
        <location evidence="1">Nucleus</location>
    </subcellularLocation>
</comment>
<protein>
    <submittedName>
        <fullName evidence="6">Uncharacterized protein</fullName>
    </submittedName>
</protein>
<evidence type="ECO:0000313" key="7">
    <source>
        <dbReference type="Proteomes" id="UP001165122"/>
    </source>
</evidence>
<evidence type="ECO:0000256" key="2">
    <source>
        <dbReference type="ARBA" id="ARBA00008044"/>
    </source>
</evidence>
<feature type="region of interest" description="Disordered" evidence="5">
    <location>
        <begin position="1"/>
        <end position="20"/>
    </location>
</feature>
<dbReference type="EMBL" id="BRXW01000486">
    <property type="protein sequence ID" value="GMH59159.1"/>
    <property type="molecule type" value="Genomic_DNA"/>
</dbReference>
<name>A0A9W6ZQZ1_9STRA</name>